<feature type="domain" description="Phage tail collar" evidence="1">
    <location>
        <begin position="130"/>
        <end position="177"/>
    </location>
</feature>
<dbReference type="PRINTS" id="PR01296">
    <property type="entry name" value="CLOACNIMMNTY"/>
</dbReference>
<dbReference type="InterPro" id="IPR036528">
    <property type="entry name" value="Cloacn_immnty_sf"/>
</dbReference>
<dbReference type="InterPro" id="IPR003063">
    <property type="entry name" value="Cloacn_immnty_fam"/>
</dbReference>
<dbReference type="RefSeq" id="WP_222157183.1">
    <property type="nucleotide sequence ID" value="NZ_CP081864.1"/>
</dbReference>
<dbReference type="Pfam" id="PF03513">
    <property type="entry name" value="Cloacin_immun"/>
    <property type="match status" value="1"/>
</dbReference>
<dbReference type="PANTHER" id="PTHR35191">
    <property type="entry name" value="PROPHAGE SIDE TAIL FIBER PROTEIN HOMOLOG STFQ-RELATED"/>
    <property type="match status" value="1"/>
</dbReference>
<dbReference type="Gene3D" id="3.90.1340.10">
    <property type="entry name" value="Phage tail collar domain"/>
    <property type="match status" value="1"/>
</dbReference>
<gene>
    <name evidence="2" type="ORF">K6K13_11650</name>
</gene>
<name>A0ABX9AM17_9ENTR</name>
<protein>
    <submittedName>
        <fullName evidence="2">Tail fiber protein</fullName>
    </submittedName>
</protein>
<dbReference type="InterPro" id="IPR011083">
    <property type="entry name" value="Phage_tail_collar_dom"/>
</dbReference>
<reference evidence="2 3" key="1">
    <citation type="submission" date="2021-08" db="EMBL/GenBank/DDBJ databases">
        <title>Culture and genomic analysis of Symbiopectobacterium purcellii sp. nov. gen. nov., isolated from the leafhopper Empoasca decipiens.</title>
        <authorList>
            <person name="Nadal-Jimenez P."/>
            <person name="Siozios S."/>
            <person name="Halliday N."/>
            <person name="Camara M."/>
            <person name="Hurst G.D.D."/>
        </authorList>
    </citation>
    <scope>NUCLEOTIDE SEQUENCE [LARGE SCALE GENOMIC DNA]</scope>
    <source>
        <strain evidence="2 3">SyEd1</strain>
    </source>
</reference>
<dbReference type="SUPFAM" id="SSF54552">
    <property type="entry name" value="Colicin E3 immunity protein"/>
    <property type="match status" value="1"/>
</dbReference>
<sequence length="275" mass="30911">MLISSYNIQHKEKSKNLNGGMMGVRVRIHWFDRGKTLSVGRECSADLGNDNTIFKSISLAVAHNVNNGNFPVEKHWVEKLQPLFFHWIDLEHYDYQVAFDYKDKWNINENSLRGRNVMTMQFISVDELAGIPLPYPLATPPAGWFICQGQVFDKTKYPKLAHCYPTGRLPDLRGEFIRGWDNARGADTGRLLLSEQGDAIRNITGKFANNGLAWSEGASSSVGEGTFTRLEGYLTSNNNVSSGGCHYTFDASKVVPTATENRPRNIAFNYIVRAI</sequence>
<dbReference type="EMBL" id="CP081864">
    <property type="protein sequence ID" value="QZN94055.1"/>
    <property type="molecule type" value="Genomic_DNA"/>
</dbReference>
<evidence type="ECO:0000313" key="3">
    <source>
        <dbReference type="Proteomes" id="UP000825886"/>
    </source>
</evidence>
<dbReference type="InterPro" id="IPR037053">
    <property type="entry name" value="Phage_tail_collar_dom_sf"/>
</dbReference>
<dbReference type="Gene3D" id="3.10.50.20">
    <property type="entry name" value="Cloacin immunity protein"/>
    <property type="match status" value="1"/>
</dbReference>
<evidence type="ECO:0000313" key="2">
    <source>
        <dbReference type="EMBL" id="QZN94055.1"/>
    </source>
</evidence>
<evidence type="ECO:0000259" key="1">
    <source>
        <dbReference type="Pfam" id="PF07484"/>
    </source>
</evidence>
<dbReference type="Proteomes" id="UP000825886">
    <property type="component" value="Chromosome"/>
</dbReference>
<organism evidence="2 3">
    <name type="scientific">Symbiopectobacterium purcellii</name>
    <dbReference type="NCBI Taxonomy" id="2871826"/>
    <lineage>
        <taxon>Bacteria</taxon>
        <taxon>Pseudomonadati</taxon>
        <taxon>Pseudomonadota</taxon>
        <taxon>Gammaproteobacteria</taxon>
        <taxon>Enterobacterales</taxon>
        <taxon>Enterobacteriaceae</taxon>
    </lineage>
</organism>
<accession>A0ABX9AM17</accession>
<proteinExistence type="predicted"/>
<dbReference type="Pfam" id="PF07484">
    <property type="entry name" value="Collar"/>
    <property type="match status" value="1"/>
</dbReference>
<dbReference type="InterPro" id="IPR051934">
    <property type="entry name" value="Phage_Tail_Fiber_Structural"/>
</dbReference>
<dbReference type="SUPFAM" id="SSF88874">
    <property type="entry name" value="Receptor-binding domain of short tail fibre protein gp12"/>
    <property type="match status" value="1"/>
</dbReference>
<dbReference type="PANTHER" id="PTHR35191:SF1">
    <property type="entry name" value="PROPHAGE SIDE TAIL FIBER PROTEIN HOMOLOG STFQ-RELATED"/>
    <property type="match status" value="1"/>
</dbReference>
<keyword evidence="3" id="KW-1185">Reference proteome</keyword>